<name>A0A9D2AMW2_9FIRM</name>
<evidence type="ECO:0000313" key="2">
    <source>
        <dbReference type="EMBL" id="HIX38373.1"/>
    </source>
</evidence>
<evidence type="ECO:0000259" key="1">
    <source>
        <dbReference type="Pfam" id="PF05685"/>
    </source>
</evidence>
<organism evidence="2 3">
    <name type="scientific">Candidatus Blautia pullistercoris</name>
    <dbReference type="NCBI Taxonomy" id="2838499"/>
    <lineage>
        <taxon>Bacteria</taxon>
        <taxon>Bacillati</taxon>
        <taxon>Bacillota</taxon>
        <taxon>Clostridia</taxon>
        <taxon>Lachnospirales</taxon>
        <taxon>Lachnospiraceae</taxon>
        <taxon>Blautia</taxon>
    </lineage>
</organism>
<proteinExistence type="predicted"/>
<dbReference type="GO" id="GO:0004519">
    <property type="term" value="F:endonuclease activity"/>
    <property type="evidence" value="ECO:0007669"/>
    <property type="project" value="UniProtKB-KW"/>
</dbReference>
<sequence length="182" mass="21280">MENLREKKQEKIDGKFYDMSPAADYRHSLVNGNIFYRLRGQFQDSLCAIFMENLDFCYCEDSEDYVIPDIMIICDRKNLKKGTYRGIPKFIVETLSPSTAFRDRTKKKEIYESCGVEEYWIVSSLEKAVEIYYLGENGSYSLKDVFVLDDDISSPSYNGKLEISLKAFPHVHLRLEEIFENL</sequence>
<reference evidence="2" key="2">
    <citation type="submission" date="2021-04" db="EMBL/GenBank/DDBJ databases">
        <authorList>
            <person name="Gilroy R."/>
        </authorList>
    </citation>
    <scope>NUCLEOTIDE SEQUENCE</scope>
    <source>
        <strain evidence="2">ChiHjej12B11-1927</strain>
    </source>
</reference>
<accession>A0A9D2AMW2</accession>
<dbReference type="InterPro" id="IPR012296">
    <property type="entry name" value="Nuclease_put_TT1808"/>
</dbReference>
<dbReference type="SUPFAM" id="SSF52980">
    <property type="entry name" value="Restriction endonuclease-like"/>
    <property type="match status" value="1"/>
</dbReference>
<protein>
    <submittedName>
        <fullName evidence="2">Uma2 family endonuclease</fullName>
    </submittedName>
</protein>
<dbReference type="PANTHER" id="PTHR36558:SF1">
    <property type="entry name" value="RESTRICTION ENDONUCLEASE DOMAIN-CONTAINING PROTEIN-RELATED"/>
    <property type="match status" value="1"/>
</dbReference>
<reference evidence="2" key="1">
    <citation type="journal article" date="2021" name="PeerJ">
        <title>Extensive microbial diversity within the chicken gut microbiome revealed by metagenomics and culture.</title>
        <authorList>
            <person name="Gilroy R."/>
            <person name="Ravi A."/>
            <person name="Getino M."/>
            <person name="Pursley I."/>
            <person name="Horton D.L."/>
            <person name="Alikhan N.F."/>
            <person name="Baker D."/>
            <person name="Gharbi K."/>
            <person name="Hall N."/>
            <person name="Watson M."/>
            <person name="Adriaenssens E.M."/>
            <person name="Foster-Nyarko E."/>
            <person name="Jarju S."/>
            <person name="Secka A."/>
            <person name="Antonio M."/>
            <person name="Oren A."/>
            <person name="Chaudhuri R.R."/>
            <person name="La Ragione R."/>
            <person name="Hildebrand F."/>
            <person name="Pallen M.J."/>
        </authorList>
    </citation>
    <scope>NUCLEOTIDE SEQUENCE</scope>
    <source>
        <strain evidence="2">ChiHjej12B11-1927</strain>
    </source>
</reference>
<evidence type="ECO:0000313" key="3">
    <source>
        <dbReference type="Proteomes" id="UP000824230"/>
    </source>
</evidence>
<keyword evidence="2" id="KW-0255">Endonuclease</keyword>
<dbReference type="AlphaFoldDB" id="A0A9D2AMW2"/>
<dbReference type="InterPro" id="IPR011335">
    <property type="entry name" value="Restrct_endonuc-II-like"/>
</dbReference>
<gene>
    <name evidence="2" type="ORF">H9738_10980</name>
</gene>
<comment type="caution">
    <text evidence="2">The sequence shown here is derived from an EMBL/GenBank/DDBJ whole genome shotgun (WGS) entry which is preliminary data.</text>
</comment>
<keyword evidence="2" id="KW-0378">Hydrolase</keyword>
<dbReference type="CDD" id="cd06260">
    <property type="entry name" value="DUF820-like"/>
    <property type="match status" value="1"/>
</dbReference>
<feature type="domain" description="Putative restriction endonuclease" evidence="1">
    <location>
        <begin position="5"/>
        <end position="162"/>
    </location>
</feature>
<dbReference type="Pfam" id="PF05685">
    <property type="entry name" value="Uma2"/>
    <property type="match status" value="1"/>
</dbReference>
<dbReference type="EMBL" id="DXFG01000239">
    <property type="protein sequence ID" value="HIX38373.1"/>
    <property type="molecule type" value="Genomic_DNA"/>
</dbReference>
<dbReference type="InterPro" id="IPR008538">
    <property type="entry name" value="Uma2"/>
</dbReference>
<dbReference type="Gene3D" id="3.90.1570.10">
    <property type="entry name" value="tt1808, chain A"/>
    <property type="match status" value="1"/>
</dbReference>
<keyword evidence="2" id="KW-0540">Nuclease</keyword>
<dbReference type="PANTHER" id="PTHR36558">
    <property type="entry name" value="GLR1098 PROTEIN"/>
    <property type="match status" value="1"/>
</dbReference>
<dbReference type="Proteomes" id="UP000824230">
    <property type="component" value="Unassembled WGS sequence"/>
</dbReference>